<protein>
    <submittedName>
        <fullName evidence="2">8386_t:CDS:1</fullName>
    </submittedName>
</protein>
<feature type="coiled-coil region" evidence="1">
    <location>
        <begin position="30"/>
        <end position="58"/>
    </location>
</feature>
<organism evidence="2 3">
    <name type="scientific">Funneliformis caledonium</name>
    <dbReference type="NCBI Taxonomy" id="1117310"/>
    <lineage>
        <taxon>Eukaryota</taxon>
        <taxon>Fungi</taxon>
        <taxon>Fungi incertae sedis</taxon>
        <taxon>Mucoromycota</taxon>
        <taxon>Glomeromycotina</taxon>
        <taxon>Glomeromycetes</taxon>
        <taxon>Glomerales</taxon>
        <taxon>Glomeraceae</taxon>
        <taxon>Funneliformis</taxon>
    </lineage>
</organism>
<comment type="caution">
    <text evidence="2">The sequence shown here is derived from an EMBL/GenBank/DDBJ whole genome shotgun (WGS) entry which is preliminary data.</text>
</comment>
<dbReference type="EMBL" id="CAJVPQ010000108">
    <property type="protein sequence ID" value="CAG8446442.1"/>
    <property type="molecule type" value="Genomic_DNA"/>
</dbReference>
<dbReference type="Proteomes" id="UP000789570">
    <property type="component" value="Unassembled WGS sequence"/>
</dbReference>
<gene>
    <name evidence="2" type="ORF">FCALED_LOCUS930</name>
</gene>
<name>A0A9N8V843_9GLOM</name>
<sequence length="62" mass="7351">MKKICVYQHTMSKIELNRRGLVAAKEELGRKKAKNELTNKLDEEEIQQKEKLRELRKAGRLK</sequence>
<evidence type="ECO:0000256" key="1">
    <source>
        <dbReference type="SAM" id="Coils"/>
    </source>
</evidence>
<evidence type="ECO:0000313" key="2">
    <source>
        <dbReference type="EMBL" id="CAG8446442.1"/>
    </source>
</evidence>
<dbReference type="AlphaFoldDB" id="A0A9N8V843"/>
<keyword evidence="3" id="KW-1185">Reference proteome</keyword>
<keyword evidence="1" id="KW-0175">Coiled coil</keyword>
<proteinExistence type="predicted"/>
<evidence type="ECO:0000313" key="3">
    <source>
        <dbReference type="Proteomes" id="UP000789570"/>
    </source>
</evidence>
<reference evidence="2" key="1">
    <citation type="submission" date="2021-06" db="EMBL/GenBank/DDBJ databases">
        <authorList>
            <person name="Kallberg Y."/>
            <person name="Tangrot J."/>
            <person name="Rosling A."/>
        </authorList>
    </citation>
    <scope>NUCLEOTIDE SEQUENCE</scope>
    <source>
        <strain evidence="2">UK204</strain>
    </source>
</reference>
<accession>A0A9N8V843</accession>